<dbReference type="AlphaFoldDB" id="A0A6B3N137"/>
<dbReference type="GO" id="GO:0003677">
    <property type="term" value="F:DNA binding"/>
    <property type="evidence" value="ECO:0007669"/>
    <property type="project" value="InterPro"/>
</dbReference>
<feature type="domain" description="Tyr recombinase" evidence="3">
    <location>
        <begin position="1"/>
        <end position="65"/>
    </location>
</feature>
<dbReference type="PROSITE" id="PS51898">
    <property type="entry name" value="TYR_RECOMBINASE"/>
    <property type="match status" value="1"/>
</dbReference>
<dbReference type="GO" id="GO:0015074">
    <property type="term" value="P:DNA integration"/>
    <property type="evidence" value="ECO:0007669"/>
    <property type="project" value="InterPro"/>
</dbReference>
<organism evidence="4">
    <name type="scientific">Symploca sp. SIO1C4</name>
    <dbReference type="NCBI Taxonomy" id="2607765"/>
    <lineage>
        <taxon>Bacteria</taxon>
        <taxon>Bacillati</taxon>
        <taxon>Cyanobacteriota</taxon>
        <taxon>Cyanophyceae</taxon>
        <taxon>Coleofasciculales</taxon>
        <taxon>Coleofasciculaceae</taxon>
        <taxon>Symploca</taxon>
    </lineage>
</organism>
<dbReference type="GO" id="GO:0006310">
    <property type="term" value="P:DNA recombination"/>
    <property type="evidence" value="ECO:0007669"/>
    <property type="project" value="UniProtKB-KW"/>
</dbReference>
<feature type="region of interest" description="Disordered" evidence="2">
    <location>
        <begin position="1"/>
        <end position="21"/>
    </location>
</feature>
<dbReference type="Gene3D" id="1.10.443.10">
    <property type="entry name" value="Intergrase catalytic core"/>
    <property type="match status" value="1"/>
</dbReference>
<dbReference type="Pfam" id="PF00589">
    <property type="entry name" value="Phage_integrase"/>
    <property type="match status" value="1"/>
</dbReference>
<protein>
    <submittedName>
        <fullName evidence="4">Tyrosine-type recombinase/integrase</fullName>
    </submittedName>
</protein>
<reference evidence="4" key="1">
    <citation type="submission" date="2019-11" db="EMBL/GenBank/DDBJ databases">
        <title>Genomic insights into an expanded diversity of filamentous marine cyanobacteria reveals the extraordinary biosynthetic potential of Moorea and Okeania.</title>
        <authorList>
            <person name="Ferreira Leao T."/>
            <person name="Wang M."/>
            <person name="Moss N."/>
            <person name="Da Silva R."/>
            <person name="Sanders J."/>
            <person name="Nurk S."/>
            <person name="Gurevich A."/>
            <person name="Humphrey G."/>
            <person name="Reher R."/>
            <person name="Zhu Q."/>
            <person name="Belda-Ferre P."/>
            <person name="Glukhov E."/>
            <person name="Rex R."/>
            <person name="Dorrestein P.C."/>
            <person name="Knight R."/>
            <person name="Pevzner P."/>
            <person name="Gerwick W.H."/>
            <person name="Gerwick L."/>
        </authorList>
    </citation>
    <scope>NUCLEOTIDE SEQUENCE</scope>
    <source>
        <strain evidence="4">SIO1C4</strain>
    </source>
</reference>
<gene>
    <name evidence="4" type="ORF">F6J89_07055</name>
</gene>
<dbReference type="InterPro" id="IPR013762">
    <property type="entry name" value="Integrase-like_cat_sf"/>
</dbReference>
<dbReference type="InterPro" id="IPR002104">
    <property type="entry name" value="Integrase_catalytic"/>
</dbReference>
<evidence type="ECO:0000256" key="1">
    <source>
        <dbReference type="ARBA" id="ARBA00023172"/>
    </source>
</evidence>
<name>A0A6B3N137_9CYAN</name>
<evidence type="ECO:0000259" key="3">
    <source>
        <dbReference type="PROSITE" id="PS51898"/>
    </source>
</evidence>
<evidence type="ECO:0000256" key="2">
    <source>
        <dbReference type="SAM" id="MobiDB-lite"/>
    </source>
</evidence>
<dbReference type="InterPro" id="IPR011010">
    <property type="entry name" value="DNA_brk_join_enz"/>
</dbReference>
<evidence type="ECO:0000313" key="4">
    <source>
        <dbReference type="EMBL" id="NER27386.1"/>
    </source>
</evidence>
<dbReference type="SUPFAM" id="SSF56349">
    <property type="entry name" value="DNA breaking-rejoining enzymes"/>
    <property type="match status" value="1"/>
</dbReference>
<accession>A0A6B3N137</accession>
<sequence length="68" mass="7665">MAKQAGLTKQFSPHRIRHSSITHALDRTNGNARAVQRLSRHANINTVQKYDDNRLDVQGDLSELLAEV</sequence>
<dbReference type="EMBL" id="JAAHFQ010000096">
    <property type="protein sequence ID" value="NER27386.1"/>
    <property type="molecule type" value="Genomic_DNA"/>
</dbReference>
<proteinExistence type="predicted"/>
<keyword evidence="1" id="KW-0233">DNA recombination</keyword>
<comment type="caution">
    <text evidence="4">The sequence shown here is derived from an EMBL/GenBank/DDBJ whole genome shotgun (WGS) entry which is preliminary data.</text>
</comment>